<evidence type="ECO:0000313" key="1">
    <source>
        <dbReference type="EMBL" id="KAA6384525.1"/>
    </source>
</evidence>
<dbReference type="EMBL" id="SNRW01005716">
    <property type="protein sequence ID" value="KAA6384525.1"/>
    <property type="molecule type" value="Genomic_DNA"/>
</dbReference>
<evidence type="ECO:0000313" key="2">
    <source>
        <dbReference type="Proteomes" id="UP000324800"/>
    </source>
</evidence>
<reference evidence="1 2" key="1">
    <citation type="submission" date="2019-03" db="EMBL/GenBank/DDBJ databases">
        <title>Single cell metagenomics reveals metabolic interactions within the superorganism composed of flagellate Streblomastix strix and complex community of Bacteroidetes bacteria on its surface.</title>
        <authorList>
            <person name="Treitli S.C."/>
            <person name="Kolisko M."/>
            <person name="Husnik F."/>
            <person name="Keeling P."/>
            <person name="Hampl V."/>
        </authorList>
    </citation>
    <scope>NUCLEOTIDE SEQUENCE [LARGE SCALE GENOMIC DNA]</scope>
    <source>
        <strain evidence="1">ST1C</strain>
    </source>
</reference>
<sequence>MHLVKFNCIKSPDAKGNTESTQMFLATYGYDDIILGLLESGNKLVRIEANFLGINYFPDNLQFIACGFDRFTTYFDMSDQKHDEVQNTDDMLILLRERDRILAFKNISTLRSQEAAIRWNVSVRTIRDIQGSLRKYPAQLGGPHHIVVNESVAQNEYIL</sequence>
<dbReference type="Proteomes" id="UP000324800">
    <property type="component" value="Unassembled WGS sequence"/>
</dbReference>
<comment type="caution">
    <text evidence="1">The sequence shown here is derived from an EMBL/GenBank/DDBJ whole genome shotgun (WGS) entry which is preliminary data.</text>
</comment>
<gene>
    <name evidence="1" type="ORF">EZS28_019947</name>
</gene>
<dbReference type="OrthoDB" id="6252103at2759"/>
<organism evidence="1 2">
    <name type="scientific">Streblomastix strix</name>
    <dbReference type="NCBI Taxonomy" id="222440"/>
    <lineage>
        <taxon>Eukaryota</taxon>
        <taxon>Metamonada</taxon>
        <taxon>Preaxostyla</taxon>
        <taxon>Oxymonadida</taxon>
        <taxon>Streblomastigidae</taxon>
        <taxon>Streblomastix</taxon>
    </lineage>
</organism>
<accession>A0A5J4VPW1</accession>
<proteinExistence type="predicted"/>
<name>A0A5J4VPW1_9EUKA</name>
<dbReference type="AlphaFoldDB" id="A0A5J4VPW1"/>
<protein>
    <submittedName>
        <fullName evidence="1">Uncharacterized protein</fullName>
    </submittedName>
</protein>